<comment type="catalytic activity">
    <reaction evidence="11 13">
        <text>L-homocysteine + L-serine = L,L-cystathionine + H2O</text>
        <dbReference type="Rhea" id="RHEA:10112"/>
        <dbReference type="ChEBI" id="CHEBI:15377"/>
        <dbReference type="ChEBI" id="CHEBI:33384"/>
        <dbReference type="ChEBI" id="CHEBI:58161"/>
        <dbReference type="ChEBI" id="CHEBI:58199"/>
        <dbReference type="EC" id="4.2.1.22"/>
    </reaction>
</comment>
<dbReference type="InterPro" id="IPR001216">
    <property type="entry name" value="P-phosphate_BS"/>
</dbReference>
<dbReference type="InterPro" id="IPR001926">
    <property type="entry name" value="TrpB-like_PALP"/>
</dbReference>
<comment type="pathway">
    <text evidence="2">Amino-acid biosynthesis; L-cysteine biosynthesis; L-cysteine from L-homocysteine and L-serine: step 1/2.</text>
</comment>
<evidence type="ECO:0000256" key="1">
    <source>
        <dbReference type="ARBA" id="ARBA00001933"/>
    </source>
</evidence>
<gene>
    <name evidence="15" type="primary">107361305</name>
</gene>
<keyword evidence="6 12" id="KW-0129">CBS domain</keyword>
<dbReference type="InterPro" id="IPR050214">
    <property type="entry name" value="Cys_Synth/Cystath_Beta-Synth"/>
</dbReference>
<dbReference type="eggNOG" id="KOG1252">
    <property type="taxonomic scope" value="Eukaryota"/>
</dbReference>
<dbReference type="EnsemblMetazoa" id="tetur06g06721.1">
    <property type="protein sequence ID" value="tetur06g06721.1"/>
    <property type="gene ID" value="tetur06g06721"/>
</dbReference>
<evidence type="ECO:0000256" key="7">
    <source>
        <dbReference type="ARBA" id="ARBA00023192"/>
    </source>
</evidence>
<evidence type="ECO:0000256" key="2">
    <source>
        <dbReference type="ARBA" id="ARBA00005003"/>
    </source>
</evidence>
<sequence length="512" mass="55392">MSATECPIFPPPDHPSKCSWSLKADKSLDPHPHHRPIRAPVCPNVLNHIGNTPLIRLNKIPANYGVKCQVLAKCEFFNPGGSVKDRIALRMIEDAEQKGIIEPGWTLIEPTSGNTGIGLALAAAVKGYRCIIVMPEKMSTEKANVLRALGAEVIRTPTSASFDSPDSHVSVAQKLCRSIPKSMILDQYVNPSNPLAHYDGTAAEILDQCDNKVDMVVLGAGTGGTIAGIGRKFKEAVPNCTVVGVDPYGSILAQPDSINETSTTFYEVEGIGYDFIPTVLDRSIIDEWIKTGDKESLIMARELIAKEGLLCGGSSGSAMAAAMKVAKRLREDQTCVVILPDSVRNYMTKFLDDHWMAERGFLTESLLKAQEQQKPWFWDLAIDSLSVGAGLITINLNSKINEAISTMKTQGIDQMPVVDSSGYLKGMVTVSATMKSLVGGAATVDDPVETIMTKVFPSIDRNETLGSLTTLLKSQSYVVIVDQISPSEVKVAGIITHVDVLNYLIIADAYEQ</sequence>
<dbReference type="PROSITE" id="PS51371">
    <property type="entry name" value="CBS"/>
    <property type="match status" value="1"/>
</dbReference>
<dbReference type="SMART" id="SM00116">
    <property type="entry name" value="CBS"/>
    <property type="match status" value="2"/>
</dbReference>
<evidence type="ECO:0000256" key="10">
    <source>
        <dbReference type="ARBA" id="ARBA00045425"/>
    </source>
</evidence>
<accession>T1K845</accession>
<proteinExistence type="inferred from homology"/>
<dbReference type="KEGG" id="tut:107361305"/>
<evidence type="ECO:0000256" key="5">
    <source>
        <dbReference type="ARBA" id="ARBA00022898"/>
    </source>
</evidence>
<evidence type="ECO:0000256" key="9">
    <source>
        <dbReference type="ARBA" id="ARBA00026192"/>
    </source>
</evidence>
<evidence type="ECO:0000256" key="8">
    <source>
        <dbReference type="ARBA" id="ARBA00023239"/>
    </source>
</evidence>
<dbReference type="Pfam" id="PF00291">
    <property type="entry name" value="PALP"/>
    <property type="match status" value="1"/>
</dbReference>
<dbReference type="UniPathway" id="UPA00136">
    <property type="reaction ID" value="UER00201"/>
</dbReference>
<feature type="domain" description="CBS" evidence="14">
    <location>
        <begin position="385"/>
        <end position="443"/>
    </location>
</feature>
<keyword evidence="8 13" id="KW-0456">Lyase</keyword>
<reference evidence="15" key="2">
    <citation type="submission" date="2015-06" db="UniProtKB">
        <authorList>
            <consortium name="EnsemblMetazoa"/>
        </authorList>
    </citation>
    <scope>IDENTIFICATION</scope>
</reference>
<keyword evidence="7 13" id="KW-0198">Cysteine biosynthesis</keyword>
<evidence type="ECO:0000256" key="12">
    <source>
        <dbReference type="PROSITE-ProRule" id="PRU00703"/>
    </source>
</evidence>
<keyword evidence="16" id="KW-1185">Reference proteome</keyword>
<dbReference type="HOGENOM" id="CLU_021018_0_0_1"/>
<reference evidence="16" key="1">
    <citation type="submission" date="2011-08" db="EMBL/GenBank/DDBJ databases">
        <authorList>
            <person name="Rombauts S."/>
        </authorList>
    </citation>
    <scope>NUCLEOTIDE SEQUENCE</scope>
    <source>
        <strain evidence="16">London</strain>
    </source>
</reference>
<dbReference type="SUPFAM" id="SSF53686">
    <property type="entry name" value="Tryptophan synthase beta subunit-like PLP-dependent enzymes"/>
    <property type="match status" value="1"/>
</dbReference>
<keyword evidence="13" id="KW-0028">Amino-acid biosynthesis</keyword>
<dbReference type="AlphaFoldDB" id="T1K845"/>
<evidence type="ECO:0000256" key="3">
    <source>
        <dbReference type="ARBA" id="ARBA00007103"/>
    </source>
</evidence>
<evidence type="ECO:0000313" key="15">
    <source>
        <dbReference type="EnsemblMetazoa" id="tetur06g06721.1"/>
    </source>
</evidence>
<evidence type="ECO:0000256" key="6">
    <source>
        <dbReference type="ARBA" id="ARBA00023122"/>
    </source>
</evidence>
<dbReference type="InterPro" id="IPR005857">
    <property type="entry name" value="Cysta_beta_synth"/>
</dbReference>
<comment type="function">
    <text evidence="10">Hydro-lyase catalyzing the first step of the transsulfuration pathway, where the hydroxyl group of L-serine is displaced by L-homocysteine in a beta-replacement reaction to form L-cystathionine, the precursor of L-cysteine. This catabolic route allows the elimination of L-methionine and the toxic metabolite L-homocysteine. Also involved in the production of hydrogen sulfide, a gasotransmitter with signaling and cytoprotective effects on neurons.</text>
</comment>
<dbReference type="PANTHER" id="PTHR10314">
    <property type="entry name" value="CYSTATHIONINE BETA-SYNTHASE"/>
    <property type="match status" value="1"/>
</dbReference>
<dbReference type="GO" id="GO:0005737">
    <property type="term" value="C:cytoplasm"/>
    <property type="evidence" value="ECO:0007669"/>
    <property type="project" value="InterPro"/>
</dbReference>
<dbReference type="GO" id="GO:0006535">
    <property type="term" value="P:cysteine biosynthetic process from serine"/>
    <property type="evidence" value="ECO:0007669"/>
    <property type="project" value="UniProtKB-UniRule"/>
</dbReference>
<dbReference type="PROSITE" id="PS00901">
    <property type="entry name" value="CYS_SYNTHASE"/>
    <property type="match status" value="1"/>
</dbReference>
<dbReference type="EMBL" id="CAEY01001802">
    <property type="status" value="NOT_ANNOTATED_CDS"/>
    <property type="molecule type" value="Genomic_DNA"/>
</dbReference>
<dbReference type="NCBIfam" id="TIGR01137">
    <property type="entry name" value="cysta_beta"/>
    <property type="match status" value="1"/>
</dbReference>
<evidence type="ECO:0000256" key="13">
    <source>
        <dbReference type="RuleBase" id="RU361204"/>
    </source>
</evidence>
<dbReference type="OMA" id="KFADDEW"/>
<dbReference type="GO" id="GO:0030170">
    <property type="term" value="F:pyridoxal phosphate binding"/>
    <property type="evidence" value="ECO:0007669"/>
    <property type="project" value="UniProtKB-ARBA"/>
</dbReference>
<protein>
    <recommendedName>
        <fullName evidence="9 13">Cystathionine beta-synthase</fullName>
        <ecNumber evidence="4 13">4.2.1.22</ecNumber>
    </recommendedName>
</protein>
<dbReference type="Gene3D" id="3.10.580.10">
    <property type="entry name" value="CBS-domain"/>
    <property type="match status" value="1"/>
</dbReference>
<dbReference type="InterPro" id="IPR046342">
    <property type="entry name" value="CBS_dom_sf"/>
</dbReference>
<dbReference type="Proteomes" id="UP000015104">
    <property type="component" value="Unassembled WGS sequence"/>
</dbReference>
<dbReference type="GO" id="GO:0019343">
    <property type="term" value="P:cysteine biosynthetic process via cystathionine"/>
    <property type="evidence" value="ECO:0007669"/>
    <property type="project" value="UniProtKB-UniRule"/>
</dbReference>
<dbReference type="GO" id="GO:0004122">
    <property type="term" value="F:cystathionine beta-synthase activity"/>
    <property type="evidence" value="ECO:0007669"/>
    <property type="project" value="UniProtKB-UniRule"/>
</dbReference>
<dbReference type="InterPro" id="IPR000644">
    <property type="entry name" value="CBS_dom"/>
</dbReference>
<comment type="similarity">
    <text evidence="3 13">Belongs to the cysteine synthase/cystathionine beta-synthase family.</text>
</comment>
<organism evidence="15 16">
    <name type="scientific">Tetranychus urticae</name>
    <name type="common">Two-spotted spider mite</name>
    <dbReference type="NCBI Taxonomy" id="32264"/>
    <lineage>
        <taxon>Eukaryota</taxon>
        <taxon>Metazoa</taxon>
        <taxon>Ecdysozoa</taxon>
        <taxon>Arthropoda</taxon>
        <taxon>Chelicerata</taxon>
        <taxon>Arachnida</taxon>
        <taxon>Acari</taxon>
        <taxon>Acariformes</taxon>
        <taxon>Trombidiformes</taxon>
        <taxon>Prostigmata</taxon>
        <taxon>Eleutherengona</taxon>
        <taxon>Raphignathae</taxon>
        <taxon>Tetranychoidea</taxon>
        <taxon>Tetranychidae</taxon>
        <taxon>Tetranychus</taxon>
    </lineage>
</organism>
<dbReference type="Gene3D" id="3.40.50.1100">
    <property type="match status" value="2"/>
</dbReference>
<dbReference type="Pfam" id="PF00571">
    <property type="entry name" value="CBS"/>
    <property type="match status" value="1"/>
</dbReference>
<dbReference type="FunFam" id="3.40.50.1100:FF:000003">
    <property type="entry name" value="Cystathionine beta-synthase"/>
    <property type="match status" value="1"/>
</dbReference>
<dbReference type="EC" id="4.2.1.22" evidence="4 13"/>
<comment type="cofactor">
    <cofactor evidence="1 13">
        <name>pyridoxal 5'-phosphate</name>
        <dbReference type="ChEBI" id="CHEBI:597326"/>
    </cofactor>
</comment>
<name>T1K845_TETUR</name>
<dbReference type="STRING" id="32264.T1K845"/>
<evidence type="ECO:0000313" key="16">
    <source>
        <dbReference type="Proteomes" id="UP000015104"/>
    </source>
</evidence>
<dbReference type="InterPro" id="IPR036052">
    <property type="entry name" value="TrpB-like_PALP_sf"/>
</dbReference>
<dbReference type="CDD" id="cd01561">
    <property type="entry name" value="CBS_like"/>
    <property type="match status" value="1"/>
</dbReference>
<evidence type="ECO:0000256" key="4">
    <source>
        <dbReference type="ARBA" id="ARBA00012041"/>
    </source>
</evidence>
<evidence type="ECO:0000259" key="14">
    <source>
        <dbReference type="PROSITE" id="PS51371"/>
    </source>
</evidence>
<dbReference type="FunFam" id="3.40.50.1100:FF:000118">
    <property type="entry name" value="Related to CYS4-cystathionine beta-synthase"/>
    <property type="match status" value="1"/>
</dbReference>
<dbReference type="SUPFAM" id="SSF54631">
    <property type="entry name" value="CBS-domain pair"/>
    <property type="match status" value="1"/>
</dbReference>
<dbReference type="OrthoDB" id="728at2759"/>
<evidence type="ECO:0000256" key="11">
    <source>
        <dbReference type="ARBA" id="ARBA00047490"/>
    </source>
</evidence>
<keyword evidence="5 13" id="KW-0663">Pyridoxal phosphate</keyword>